<feature type="domain" description="MurNAc-LAA" evidence="1">
    <location>
        <begin position="63"/>
        <end position="175"/>
    </location>
</feature>
<gene>
    <name evidence="2" type="ORF">NCTC12112_01730</name>
</gene>
<proteinExistence type="predicted"/>
<dbReference type="RefSeq" id="WP_005980061.1">
    <property type="nucleotide sequence ID" value="NZ_CABKNW010000004.1"/>
</dbReference>
<accession>A0AAX2JAQ8</accession>
<evidence type="ECO:0000259" key="1">
    <source>
        <dbReference type="SMART" id="SM00646"/>
    </source>
</evidence>
<dbReference type="GeneID" id="78456282"/>
<dbReference type="CDD" id="cd02696">
    <property type="entry name" value="MurNAc-LAA"/>
    <property type="match status" value="1"/>
</dbReference>
<dbReference type="EMBL" id="LS483487">
    <property type="protein sequence ID" value="SQJ03967.1"/>
    <property type="molecule type" value="Genomic_DNA"/>
</dbReference>
<dbReference type="Pfam" id="PF01520">
    <property type="entry name" value="Amidase_3"/>
    <property type="match status" value="1"/>
</dbReference>
<evidence type="ECO:0000313" key="3">
    <source>
        <dbReference type="Proteomes" id="UP000249008"/>
    </source>
</evidence>
<dbReference type="GO" id="GO:0009253">
    <property type="term" value="P:peptidoglycan catabolic process"/>
    <property type="evidence" value="ECO:0007669"/>
    <property type="project" value="InterPro"/>
</dbReference>
<organism evidence="2 3">
    <name type="scientific">Fusobacterium ulcerans</name>
    <dbReference type="NCBI Taxonomy" id="861"/>
    <lineage>
        <taxon>Bacteria</taxon>
        <taxon>Fusobacteriati</taxon>
        <taxon>Fusobacteriota</taxon>
        <taxon>Fusobacteriia</taxon>
        <taxon>Fusobacteriales</taxon>
        <taxon>Fusobacteriaceae</taxon>
        <taxon>Fusobacterium</taxon>
    </lineage>
</organism>
<sequence length="180" mass="20243">MKRVIILAGHNFEKSGCSTQMEDGKRITEFDLTTELVARVFKEERLINLDTVIKARNDFADLVKEVNEIPANYLISCHFNAYDGETQGTEVLYAHTSSKGEKLAKKAQTILVKNLGLNDRGIKGVSPSERGGSILNKTKPIAILIEPFFLDEIHSYERLNTLMDKTVESILEILLYIANQ</sequence>
<dbReference type="SUPFAM" id="SSF53187">
    <property type="entry name" value="Zn-dependent exopeptidases"/>
    <property type="match status" value="1"/>
</dbReference>
<dbReference type="SMART" id="SM00646">
    <property type="entry name" value="Ami_3"/>
    <property type="match status" value="1"/>
</dbReference>
<dbReference type="Proteomes" id="UP000249008">
    <property type="component" value="Chromosome 1"/>
</dbReference>
<dbReference type="InterPro" id="IPR002508">
    <property type="entry name" value="MurNAc-LAA_cat"/>
</dbReference>
<protein>
    <submittedName>
        <fullName evidence="2">N-acetylmuramoyl-L-alanine amidase CwlD</fullName>
    </submittedName>
</protein>
<name>A0AAX2JAQ8_9FUSO</name>
<dbReference type="KEGG" id="ful:C4N20_15750"/>
<dbReference type="GO" id="GO:0008745">
    <property type="term" value="F:N-acetylmuramoyl-L-alanine amidase activity"/>
    <property type="evidence" value="ECO:0007669"/>
    <property type="project" value="InterPro"/>
</dbReference>
<dbReference type="Gene3D" id="3.40.630.40">
    <property type="entry name" value="Zn-dependent exopeptidases"/>
    <property type="match status" value="1"/>
</dbReference>
<reference evidence="2 3" key="1">
    <citation type="submission" date="2018-06" db="EMBL/GenBank/DDBJ databases">
        <authorList>
            <consortium name="Pathogen Informatics"/>
            <person name="Doyle S."/>
        </authorList>
    </citation>
    <scope>NUCLEOTIDE SEQUENCE [LARGE SCALE GENOMIC DNA]</scope>
    <source>
        <strain evidence="2 3">NCTC12112</strain>
    </source>
</reference>
<dbReference type="AlphaFoldDB" id="A0AAX2JAQ8"/>
<evidence type="ECO:0000313" key="2">
    <source>
        <dbReference type="EMBL" id="SQJ03967.1"/>
    </source>
</evidence>